<sequence length="432" mass="47925">MATPLSHKRQRQREPTTLMSLGDDMLAEILRRLPSLPSLARAALACPRLRNVASSSSVVKNRFISPALLLGYFVSVAGGDRPSFHRALRLSHRDVAGIVRRGDFNLEDFEDYDWRLMDSRQGLLLLTSDSGMAAFDPVSSTRLRVPHCVNMGNGDGNSSLFHCCFLPSSGDVTSVRVLCLESTWGGKVRPHVYSSRTGEWCSHSLAPKGIKALRRGDPRSNYCLPMHAGGRIYWRTTNAKVLNSLDVGSMKFSDVPLPDNLHNKFSSYAVGDTEDGKTCMVYVSTNSKKFDVQVWFLKEEDGSPWEQWRLDAWEIDKLAYKINMNHKNVVKVYDVTAGVVLLSAGYKNNGIRYLAFCLKDTLWKGTTKTDTKRQSSPILADFCTSSGWVNPYFMAWPPHPSLKGGVGSTVNASTSESEQEAAAGSNKKTKQV</sequence>
<accession>A0ACD5YVH5</accession>
<dbReference type="Proteomes" id="UP001732700">
    <property type="component" value="Chromosome 6A"/>
</dbReference>
<name>A0ACD5YVH5_AVESA</name>
<reference evidence="1" key="1">
    <citation type="submission" date="2021-05" db="EMBL/GenBank/DDBJ databases">
        <authorList>
            <person name="Scholz U."/>
            <person name="Mascher M."/>
            <person name="Fiebig A."/>
        </authorList>
    </citation>
    <scope>NUCLEOTIDE SEQUENCE [LARGE SCALE GENOMIC DNA]</scope>
</reference>
<proteinExistence type="predicted"/>
<dbReference type="EnsemblPlants" id="AVESA.00010b.r2.6AG1074120.1">
    <property type="protein sequence ID" value="AVESA.00010b.r2.6AG1074120.1.CDS"/>
    <property type="gene ID" value="AVESA.00010b.r2.6AG1074120"/>
</dbReference>
<reference evidence="1" key="2">
    <citation type="submission" date="2025-09" db="UniProtKB">
        <authorList>
            <consortium name="EnsemblPlants"/>
        </authorList>
    </citation>
    <scope>IDENTIFICATION</scope>
</reference>
<evidence type="ECO:0000313" key="1">
    <source>
        <dbReference type="EnsemblPlants" id="AVESA.00010b.r2.6AG1074120.1.CDS"/>
    </source>
</evidence>
<evidence type="ECO:0000313" key="2">
    <source>
        <dbReference type="Proteomes" id="UP001732700"/>
    </source>
</evidence>
<keyword evidence="2" id="KW-1185">Reference proteome</keyword>
<organism evidence="1 2">
    <name type="scientific">Avena sativa</name>
    <name type="common">Oat</name>
    <dbReference type="NCBI Taxonomy" id="4498"/>
    <lineage>
        <taxon>Eukaryota</taxon>
        <taxon>Viridiplantae</taxon>
        <taxon>Streptophyta</taxon>
        <taxon>Embryophyta</taxon>
        <taxon>Tracheophyta</taxon>
        <taxon>Spermatophyta</taxon>
        <taxon>Magnoliopsida</taxon>
        <taxon>Liliopsida</taxon>
        <taxon>Poales</taxon>
        <taxon>Poaceae</taxon>
        <taxon>BOP clade</taxon>
        <taxon>Pooideae</taxon>
        <taxon>Poodae</taxon>
        <taxon>Poeae</taxon>
        <taxon>Poeae Chloroplast Group 1 (Aveneae type)</taxon>
        <taxon>Aveninae</taxon>
        <taxon>Avena</taxon>
    </lineage>
</organism>
<protein>
    <submittedName>
        <fullName evidence="1">Uncharacterized protein</fullName>
    </submittedName>
</protein>